<feature type="compositionally biased region" description="Basic and acidic residues" evidence="1">
    <location>
        <begin position="514"/>
        <end position="529"/>
    </location>
</feature>
<feature type="compositionally biased region" description="Polar residues" evidence="1">
    <location>
        <begin position="381"/>
        <end position="394"/>
    </location>
</feature>
<dbReference type="VEuPathDB" id="FungiDB:PABG_01163"/>
<accession>A0A1D2JLW6</accession>
<evidence type="ECO:0000256" key="1">
    <source>
        <dbReference type="SAM" id="MobiDB-lite"/>
    </source>
</evidence>
<proteinExistence type="predicted"/>
<sequence>MRFENWDVLLFPEGSKVPIQEFKTQCFVTRDTESPYMHIEPLIHPQAHYAQGAVGYTPILTTFIPSMPRNSPFRVSVHSWQKPIPTKMMESLMHPEDSVVFEIRAFIDGDFVAGSLAYQRTSWPLVIEPTNNLMIRVQDFDKNGDPDTLRFPAFHEEMLQQSHWEAGEEFGRIKIVIAEGYSRPNRNPPFERVRDLIFLSFQHAPLNILEYSNLAWPNPGMWQPASRPSLRYNLGVDYGNSREDDDAHSHSPTRPEPRGIGIPDTSRSLQHPVWHQRLYPTSQMQWPRSTFPERESRWPLQPVIHDPFVDPFRAPGFSRHARSSLDDVPMPDYVGSSTNSSRAISGMTGISFGQQNKQSAAVASINDEQYNKLIEALSPSKLTSGTNAPTNTPASVPPVASKHSVAPETRAMSHSRHPSRPGALKELPQPGVRAVSGSSARSDSDEDFGSENAPLPISLLSPSPRTKGQKEGTGSDADSPLHSSGKKNANSVKVFRRSKNSLTASTESKRKRSGTSDHLEIPEDNDHRSPSPVKKTSRRGTEEAIPKGTSEEMVEPKTKLITPGKEVEGTA</sequence>
<feature type="compositionally biased region" description="Basic and acidic residues" evidence="1">
    <location>
        <begin position="240"/>
        <end position="257"/>
    </location>
</feature>
<feature type="region of interest" description="Disordered" evidence="1">
    <location>
        <begin position="236"/>
        <end position="267"/>
    </location>
</feature>
<feature type="compositionally biased region" description="Low complexity" evidence="1">
    <location>
        <begin position="454"/>
        <end position="464"/>
    </location>
</feature>
<dbReference type="Proteomes" id="UP000242814">
    <property type="component" value="Unassembled WGS sequence"/>
</dbReference>
<protein>
    <submittedName>
        <fullName evidence="2">Uncharacterized protein</fullName>
    </submittedName>
</protein>
<name>A0A1D2JLW6_PARBR</name>
<dbReference type="AlphaFoldDB" id="A0A1D2JLW6"/>
<organism evidence="2 3">
    <name type="scientific">Paracoccidioides brasiliensis</name>
    <dbReference type="NCBI Taxonomy" id="121759"/>
    <lineage>
        <taxon>Eukaryota</taxon>
        <taxon>Fungi</taxon>
        <taxon>Dikarya</taxon>
        <taxon>Ascomycota</taxon>
        <taxon>Pezizomycotina</taxon>
        <taxon>Eurotiomycetes</taxon>
        <taxon>Eurotiomycetidae</taxon>
        <taxon>Onygenales</taxon>
        <taxon>Ajellomycetaceae</taxon>
        <taxon>Paracoccidioides</taxon>
    </lineage>
</organism>
<dbReference type="OrthoDB" id="5417628at2759"/>
<comment type="caution">
    <text evidence="2">The sequence shown here is derived from an EMBL/GenBank/DDBJ whole genome shotgun (WGS) entry which is preliminary data.</text>
</comment>
<dbReference type="VEuPathDB" id="FungiDB:PADG_04305"/>
<feature type="region of interest" description="Disordered" evidence="1">
    <location>
        <begin position="381"/>
        <end position="571"/>
    </location>
</feature>
<reference evidence="2 3" key="1">
    <citation type="submission" date="2016-06" db="EMBL/GenBank/DDBJ databases">
        <authorList>
            <person name="Kjaerup R.B."/>
            <person name="Dalgaard T.S."/>
            <person name="Juul-Madsen H.R."/>
        </authorList>
    </citation>
    <scope>NUCLEOTIDE SEQUENCE [LARGE SCALE GENOMIC DNA]</scope>
    <source>
        <strain evidence="2 3">Pb300</strain>
    </source>
</reference>
<dbReference type="EMBL" id="LZYO01000031">
    <property type="protein sequence ID" value="ODH41767.1"/>
    <property type="molecule type" value="Genomic_DNA"/>
</dbReference>
<evidence type="ECO:0000313" key="2">
    <source>
        <dbReference type="EMBL" id="ODH41767.1"/>
    </source>
</evidence>
<evidence type="ECO:0000313" key="3">
    <source>
        <dbReference type="Proteomes" id="UP000242814"/>
    </source>
</evidence>
<gene>
    <name evidence="2" type="ORF">ACO22_01345</name>
</gene>